<dbReference type="PANTHER" id="PTHR38827">
    <property type="entry name" value="T. BRUCEI SPP.-SPECIFIC PROTEIN-RELATED"/>
    <property type="match status" value="1"/>
</dbReference>
<gene>
    <name evidence="2" type="ORF">TEOVI_000903300</name>
</gene>
<reference evidence="2" key="1">
    <citation type="submission" date="2016-09" db="EMBL/GenBank/DDBJ databases">
        <authorList>
            <person name="Hebert L."/>
            <person name="Moumen B."/>
        </authorList>
    </citation>
    <scope>NUCLEOTIDE SEQUENCE [LARGE SCALE GENOMIC DNA]</scope>
    <source>
        <strain evidence="2">OVI</strain>
    </source>
</reference>
<organism evidence="2 3">
    <name type="scientific">Trypanosoma equiperdum</name>
    <dbReference type="NCBI Taxonomy" id="5694"/>
    <lineage>
        <taxon>Eukaryota</taxon>
        <taxon>Discoba</taxon>
        <taxon>Euglenozoa</taxon>
        <taxon>Kinetoplastea</taxon>
        <taxon>Metakinetoplastina</taxon>
        <taxon>Trypanosomatida</taxon>
        <taxon>Trypanosomatidae</taxon>
        <taxon>Trypanosoma</taxon>
    </lineage>
</organism>
<protein>
    <submittedName>
        <fullName evidence="2">Uncharacterized protein</fullName>
    </submittedName>
</protein>
<comment type="caution">
    <text evidence="2">The sequence shown here is derived from an EMBL/GenBank/DDBJ whole genome shotgun (WGS) entry which is preliminary data.</text>
</comment>
<dbReference type="GeneID" id="92382967"/>
<evidence type="ECO:0000256" key="1">
    <source>
        <dbReference type="SAM" id="MobiDB-lite"/>
    </source>
</evidence>
<dbReference type="AlphaFoldDB" id="A0A1G4I4G2"/>
<dbReference type="RefSeq" id="XP_067078145.1">
    <property type="nucleotide sequence ID" value="XM_067222044.1"/>
</dbReference>
<feature type="region of interest" description="Disordered" evidence="1">
    <location>
        <begin position="1"/>
        <end position="24"/>
    </location>
</feature>
<sequence length="172" mass="19057">MSLQPLSKKIKTTTTTQSQEIDREGAQPQFHSRVAFLLITFLRHKMFGRRVYASAAVPRRMWPALHIQSSSQALRILPSLAPLHPTITRHVALVSAPLTSLSAVGLCESSTALEPLQGDGRGFLVSHAGGWYNCARALLTNVSTAPMRTIIWKLHNKAQAPWSLPRLQTTRE</sequence>
<name>A0A1G4I4G2_TRYEQ</name>
<dbReference type="EMBL" id="CZPT02000608">
    <property type="protein sequence ID" value="SCU66735.1"/>
    <property type="molecule type" value="Genomic_DNA"/>
</dbReference>
<keyword evidence="3" id="KW-1185">Reference proteome</keyword>
<evidence type="ECO:0000313" key="2">
    <source>
        <dbReference type="EMBL" id="SCU66735.1"/>
    </source>
</evidence>
<dbReference type="PANTHER" id="PTHR38827:SF1">
    <property type="entry name" value="T. BRUCEI SPP.-SPECIFIC PROTEIN"/>
    <property type="match status" value="1"/>
</dbReference>
<accession>A0A1G4I4G2</accession>
<evidence type="ECO:0000313" key="3">
    <source>
        <dbReference type="Proteomes" id="UP000195570"/>
    </source>
</evidence>
<proteinExistence type="predicted"/>
<dbReference type="Proteomes" id="UP000195570">
    <property type="component" value="Unassembled WGS sequence"/>
</dbReference>
<dbReference type="VEuPathDB" id="TriTrypDB:TEOVI_000903300"/>